<dbReference type="RefSeq" id="WP_057906531.1">
    <property type="nucleotide sequence ID" value="NZ_AYYZ01000019.1"/>
</dbReference>
<sequence length="286" mass="31384">MHKKLGIILTAGLSLLLTGCSKVSLSTTAKTYSPDGMVAVVKGHTANHNTVTYQIDNGVKHSVKVHDKTFVIQVPASNREQKVKLTASAGNKQQQQTVKVKAVKSLGNYQQVVQKYNQMVVMSKLSSQEIQTLKAASTLKKALSSPDPQLMQQIKQAQQVEQKVQQLQSTTKSEQLPVQLNGIHNVVDNSAYTLRLNVQNGDLMGVTMMIPVKSFKNKAQAQQFGTAFALFSQALGANGKQVMHEFESKTKDQDKTQTTSKTIIDHGVKYSIGFSTTKLYVYITKA</sequence>
<dbReference type="PROSITE" id="PS51257">
    <property type="entry name" value="PROKAR_LIPOPROTEIN"/>
    <property type="match status" value="1"/>
</dbReference>
<keyword evidence="2" id="KW-1185">Reference proteome</keyword>
<evidence type="ECO:0000313" key="2">
    <source>
        <dbReference type="Proteomes" id="UP000051291"/>
    </source>
</evidence>
<dbReference type="Proteomes" id="UP000051291">
    <property type="component" value="Unassembled WGS sequence"/>
</dbReference>
<reference evidence="1 2" key="1">
    <citation type="journal article" date="2015" name="Genome Announc.">
        <title>Expanding the biotechnology potential of lactobacilli through comparative genomics of 213 strains and associated genera.</title>
        <authorList>
            <person name="Sun Z."/>
            <person name="Harris H.M."/>
            <person name="McCann A."/>
            <person name="Guo C."/>
            <person name="Argimon S."/>
            <person name="Zhang W."/>
            <person name="Yang X."/>
            <person name="Jeffery I.B."/>
            <person name="Cooney J.C."/>
            <person name="Kagawa T.F."/>
            <person name="Liu W."/>
            <person name="Song Y."/>
            <person name="Salvetti E."/>
            <person name="Wrobel A."/>
            <person name="Rasinkangas P."/>
            <person name="Parkhill J."/>
            <person name="Rea M.C."/>
            <person name="O'Sullivan O."/>
            <person name="Ritari J."/>
            <person name="Douillard F.P."/>
            <person name="Paul Ross R."/>
            <person name="Yang R."/>
            <person name="Briner A.E."/>
            <person name="Felis G.E."/>
            <person name="de Vos W.M."/>
            <person name="Barrangou R."/>
            <person name="Klaenhammer T.R."/>
            <person name="Caufield P.W."/>
            <person name="Cui Y."/>
            <person name="Zhang H."/>
            <person name="O'Toole P.W."/>
        </authorList>
    </citation>
    <scope>NUCLEOTIDE SEQUENCE [LARGE SCALE GENOMIC DNA]</scope>
    <source>
        <strain evidence="1 2">DSM 20653</strain>
    </source>
</reference>
<name>A0A0R1ZE18_9LACO</name>
<dbReference type="EMBL" id="AYYZ01000019">
    <property type="protein sequence ID" value="KRM52533.1"/>
    <property type="molecule type" value="Genomic_DNA"/>
</dbReference>
<proteinExistence type="predicted"/>
<protein>
    <recommendedName>
        <fullName evidence="3">Lipoprotein</fullName>
    </recommendedName>
</protein>
<dbReference type="AlphaFoldDB" id="A0A0R1ZE18"/>
<dbReference type="STRING" id="1423820.FC64_GL000490"/>
<evidence type="ECO:0000313" key="1">
    <source>
        <dbReference type="EMBL" id="KRM52533.1"/>
    </source>
</evidence>
<organism evidence="1 2">
    <name type="scientific">Ligilactobacillus araffinosus DSM 20653</name>
    <dbReference type="NCBI Taxonomy" id="1423820"/>
    <lineage>
        <taxon>Bacteria</taxon>
        <taxon>Bacillati</taxon>
        <taxon>Bacillota</taxon>
        <taxon>Bacilli</taxon>
        <taxon>Lactobacillales</taxon>
        <taxon>Lactobacillaceae</taxon>
        <taxon>Ligilactobacillus</taxon>
    </lineage>
</organism>
<evidence type="ECO:0008006" key="3">
    <source>
        <dbReference type="Google" id="ProtNLM"/>
    </source>
</evidence>
<comment type="caution">
    <text evidence="1">The sequence shown here is derived from an EMBL/GenBank/DDBJ whole genome shotgun (WGS) entry which is preliminary data.</text>
</comment>
<accession>A0A0R1ZE18</accession>
<gene>
    <name evidence="1" type="ORF">FC64_GL000490</name>
</gene>
<dbReference type="PATRIC" id="fig|1423820.4.peg.493"/>